<reference evidence="3 4" key="1">
    <citation type="submission" date="2019-01" db="EMBL/GenBank/DDBJ databases">
        <title>Egibacter rhizosphaerae EGI 80759T.</title>
        <authorList>
            <person name="Chen D.-D."/>
            <person name="Tian Y."/>
            <person name="Jiao J.-Y."/>
            <person name="Zhang X.-T."/>
            <person name="Zhang Y.-G."/>
            <person name="Zhang Y."/>
            <person name="Xiao M."/>
            <person name="Shu W.-S."/>
            <person name="Li W.-J."/>
        </authorList>
    </citation>
    <scope>NUCLEOTIDE SEQUENCE [LARGE SCALE GENOMIC DNA]</scope>
    <source>
        <strain evidence="3 4">EGI 80759</strain>
    </source>
</reference>
<dbReference type="PROSITE" id="PS00211">
    <property type="entry name" value="ABC_TRANSPORTER_1"/>
    <property type="match status" value="1"/>
</dbReference>
<dbReference type="InterPro" id="IPR015854">
    <property type="entry name" value="ABC_transpr_LolD-like"/>
</dbReference>
<dbReference type="Gene3D" id="3.40.50.300">
    <property type="entry name" value="P-loop containing nucleotide triphosphate hydrolases"/>
    <property type="match status" value="1"/>
</dbReference>
<keyword evidence="3" id="KW-0067">ATP-binding</keyword>
<evidence type="ECO:0000313" key="4">
    <source>
        <dbReference type="Proteomes" id="UP000291469"/>
    </source>
</evidence>
<keyword evidence="4" id="KW-1185">Reference proteome</keyword>
<dbReference type="InterPro" id="IPR017871">
    <property type="entry name" value="ABC_transporter-like_CS"/>
</dbReference>
<dbReference type="GO" id="GO:0005886">
    <property type="term" value="C:plasma membrane"/>
    <property type="evidence" value="ECO:0007669"/>
    <property type="project" value="TreeGrafter"/>
</dbReference>
<dbReference type="SUPFAM" id="SSF52540">
    <property type="entry name" value="P-loop containing nucleoside triphosphate hydrolases"/>
    <property type="match status" value="1"/>
</dbReference>
<feature type="domain" description="ABC transporter" evidence="2">
    <location>
        <begin position="3"/>
        <end position="228"/>
    </location>
</feature>
<dbReference type="GO" id="GO:0016887">
    <property type="term" value="F:ATP hydrolysis activity"/>
    <property type="evidence" value="ECO:0007669"/>
    <property type="project" value="InterPro"/>
</dbReference>
<dbReference type="GO" id="GO:0005524">
    <property type="term" value="F:ATP binding"/>
    <property type="evidence" value="ECO:0007669"/>
    <property type="project" value="UniProtKB-KW"/>
</dbReference>
<evidence type="ECO:0000259" key="2">
    <source>
        <dbReference type="PROSITE" id="PS50893"/>
    </source>
</evidence>
<dbReference type="PANTHER" id="PTHR24220:SF689">
    <property type="entry name" value="LIPOPROTEIN-RELEASING SYSTEM ATP-BINDING PROTEIN LOLD"/>
    <property type="match status" value="1"/>
</dbReference>
<dbReference type="EMBL" id="CP036402">
    <property type="protein sequence ID" value="QBI18498.1"/>
    <property type="molecule type" value="Genomic_DNA"/>
</dbReference>
<dbReference type="PANTHER" id="PTHR24220">
    <property type="entry name" value="IMPORT ATP-BINDING PROTEIN"/>
    <property type="match status" value="1"/>
</dbReference>
<dbReference type="InterPro" id="IPR003439">
    <property type="entry name" value="ABC_transporter-like_ATP-bd"/>
</dbReference>
<dbReference type="GO" id="GO:0022857">
    <property type="term" value="F:transmembrane transporter activity"/>
    <property type="evidence" value="ECO:0007669"/>
    <property type="project" value="TreeGrafter"/>
</dbReference>
<comment type="similarity">
    <text evidence="1">Belongs to the ABC transporter superfamily.</text>
</comment>
<protein>
    <submittedName>
        <fullName evidence="3">ABC transporter ATP-binding protein</fullName>
    </submittedName>
</protein>
<sequence length="228" mass="25779">MLRRYRQGSRPEPAVRSRAVAPDINRSYCSRTGTVRSRRVRRPSTLLNLLGLLDTPTAGRMALAGQDTTSLDRRLRARLRGQSIGFVFLFHHLLPEFSVAENLTMPLRITGRRIGAQDRERVRELLELLGLPRLEDKNANQLSGGQKQRVAISRALMHRPPLILADEPTGNLDTANTDTVHQLFRDLNGELGTAFLIVTHDRAVAEMTDRILEVRDGELVQDVRNSYR</sequence>
<dbReference type="Pfam" id="PF00005">
    <property type="entry name" value="ABC_tran"/>
    <property type="match status" value="1"/>
</dbReference>
<gene>
    <name evidence="3" type="ORF">ER308_02220</name>
</gene>
<dbReference type="KEGG" id="erz:ER308_02220"/>
<dbReference type="AlphaFoldDB" id="A0A411YBE5"/>
<keyword evidence="3" id="KW-0547">Nucleotide-binding</keyword>
<dbReference type="PROSITE" id="PS50893">
    <property type="entry name" value="ABC_TRANSPORTER_2"/>
    <property type="match status" value="1"/>
</dbReference>
<organism evidence="3 4">
    <name type="scientific">Egibacter rhizosphaerae</name>
    <dbReference type="NCBI Taxonomy" id="1670831"/>
    <lineage>
        <taxon>Bacteria</taxon>
        <taxon>Bacillati</taxon>
        <taxon>Actinomycetota</taxon>
        <taxon>Nitriliruptoria</taxon>
        <taxon>Egibacterales</taxon>
        <taxon>Egibacteraceae</taxon>
        <taxon>Egibacter</taxon>
    </lineage>
</organism>
<proteinExistence type="inferred from homology"/>
<dbReference type="OrthoDB" id="9778572at2"/>
<name>A0A411YBE5_9ACTN</name>
<evidence type="ECO:0000313" key="3">
    <source>
        <dbReference type="EMBL" id="QBI18498.1"/>
    </source>
</evidence>
<dbReference type="Proteomes" id="UP000291469">
    <property type="component" value="Chromosome"/>
</dbReference>
<accession>A0A411YBE5</accession>
<evidence type="ECO:0000256" key="1">
    <source>
        <dbReference type="ARBA" id="ARBA00005417"/>
    </source>
</evidence>
<dbReference type="InterPro" id="IPR027417">
    <property type="entry name" value="P-loop_NTPase"/>
</dbReference>